<keyword evidence="4 7" id="KW-0812">Transmembrane</keyword>
<reference evidence="10" key="1">
    <citation type="journal article" date="2010" name="Stand. Genomic Sci.">
        <title>Complete genome sequence of 'Thermobaculum terrenum' type strain (YNP1).</title>
        <authorList>
            <person name="Kiss H."/>
            <person name="Cleland D."/>
            <person name="Lapidus A."/>
            <person name="Lucas S."/>
            <person name="Glavina Del Rio T."/>
            <person name="Nolan M."/>
            <person name="Tice H."/>
            <person name="Han C."/>
            <person name="Goodwin L."/>
            <person name="Pitluck S."/>
            <person name="Liolios K."/>
            <person name="Ivanova N."/>
            <person name="Mavromatis K."/>
            <person name="Ovchinnikova G."/>
            <person name="Pati A."/>
            <person name="Chen A."/>
            <person name="Palaniappan K."/>
            <person name="Land M."/>
            <person name="Hauser L."/>
            <person name="Chang Y."/>
            <person name="Jeffries C."/>
            <person name="Lu M."/>
            <person name="Brettin T."/>
            <person name="Detter J."/>
            <person name="Goker M."/>
            <person name="Tindall B."/>
            <person name="Beck B."/>
            <person name="McDermott T."/>
            <person name="Woyke T."/>
            <person name="Bristow J."/>
            <person name="Eisen J."/>
            <person name="Markowitz V."/>
            <person name="Hugenholtz P."/>
            <person name="Kyrpides N."/>
            <person name="Klenk H."/>
            <person name="Cheng J."/>
        </authorList>
    </citation>
    <scope>NUCLEOTIDE SEQUENCE [LARGE SCALE GENOMIC DNA]</scope>
    <source>
        <strain evidence="10">ATCC BAA-798 / YNP1</strain>
    </source>
</reference>
<feature type="transmembrane region" description="Helical" evidence="7">
    <location>
        <begin position="160"/>
        <end position="177"/>
    </location>
</feature>
<keyword evidence="5 7" id="KW-1133">Transmembrane helix</keyword>
<evidence type="ECO:0000259" key="8">
    <source>
        <dbReference type="PROSITE" id="PS50928"/>
    </source>
</evidence>
<keyword evidence="6 7" id="KW-0472">Membrane</keyword>
<dbReference type="Gene3D" id="1.10.3720.10">
    <property type="entry name" value="MetI-like"/>
    <property type="match status" value="1"/>
</dbReference>
<feature type="transmembrane region" description="Helical" evidence="7">
    <location>
        <begin position="261"/>
        <end position="282"/>
    </location>
</feature>
<keyword evidence="10" id="KW-1185">Reference proteome</keyword>
<keyword evidence="3" id="KW-1003">Cell membrane</keyword>
<dbReference type="OrthoDB" id="61122at2"/>
<evidence type="ECO:0000256" key="4">
    <source>
        <dbReference type="ARBA" id="ARBA00022692"/>
    </source>
</evidence>
<name>D1CHH1_THET1</name>
<organism evidence="9 10">
    <name type="scientific">Thermobaculum terrenum (strain ATCC BAA-798 / CCMEE 7001 / YNP1)</name>
    <dbReference type="NCBI Taxonomy" id="525904"/>
    <lineage>
        <taxon>Bacteria</taxon>
        <taxon>Bacillati</taxon>
        <taxon>Chloroflexota</taxon>
        <taxon>Chloroflexia</taxon>
        <taxon>Candidatus Thermobaculales</taxon>
        <taxon>Candidatus Thermobaculaceae</taxon>
        <taxon>Thermobaculum</taxon>
    </lineage>
</organism>
<feature type="domain" description="ABC transmembrane type-1" evidence="8">
    <location>
        <begin position="92"/>
        <end position="282"/>
    </location>
</feature>
<dbReference type="InterPro" id="IPR000515">
    <property type="entry name" value="MetI-like"/>
</dbReference>
<evidence type="ECO:0000313" key="10">
    <source>
        <dbReference type="Proteomes" id="UP000000323"/>
    </source>
</evidence>
<dbReference type="EMBL" id="CP001826">
    <property type="protein sequence ID" value="ACZ43192.1"/>
    <property type="molecule type" value="Genomic_DNA"/>
</dbReference>
<dbReference type="CDD" id="cd06261">
    <property type="entry name" value="TM_PBP2"/>
    <property type="match status" value="1"/>
</dbReference>
<dbReference type="InterPro" id="IPR035906">
    <property type="entry name" value="MetI-like_sf"/>
</dbReference>
<comment type="similarity">
    <text evidence="7">Belongs to the binding-protein-dependent transport system permease family.</text>
</comment>
<keyword evidence="2 7" id="KW-0813">Transport</keyword>
<dbReference type="RefSeq" id="WP_012876223.1">
    <property type="nucleotide sequence ID" value="NC_013526.1"/>
</dbReference>
<feature type="transmembrane region" description="Helical" evidence="7">
    <location>
        <begin position="31"/>
        <end position="52"/>
    </location>
</feature>
<dbReference type="PANTHER" id="PTHR43744:SF13">
    <property type="entry name" value="SN-GLYCEROL-3-PHOSPHATE TRANSPORT INTEGRAL MEMBRANE PROTEIN ABC TRANSPORTER UGPE-RELATED"/>
    <property type="match status" value="1"/>
</dbReference>
<dbReference type="GO" id="GO:0055085">
    <property type="term" value="P:transmembrane transport"/>
    <property type="evidence" value="ECO:0007669"/>
    <property type="project" value="InterPro"/>
</dbReference>
<evidence type="ECO:0000256" key="7">
    <source>
        <dbReference type="RuleBase" id="RU363032"/>
    </source>
</evidence>
<dbReference type="PANTHER" id="PTHR43744">
    <property type="entry name" value="ABC TRANSPORTER PERMEASE PROTEIN MG189-RELATED-RELATED"/>
    <property type="match status" value="1"/>
</dbReference>
<proteinExistence type="inferred from homology"/>
<dbReference type="SUPFAM" id="SSF161098">
    <property type="entry name" value="MetI-like"/>
    <property type="match status" value="1"/>
</dbReference>
<evidence type="ECO:0000256" key="2">
    <source>
        <dbReference type="ARBA" id="ARBA00022448"/>
    </source>
</evidence>
<feature type="transmembrane region" description="Helical" evidence="7">
    <location>
        <begin position="127"/>
        <end position="148"/>
    </location>
</feature>
<dbReference type="PROSITE" id="PS50928">
    <property type="entry name" value="ABC_TM1"/>
    <property type="match status" value="1"/>
</dbReference>
<comment type="subcellular location">
    <subcellularLocation>
        <location evidence="1 7">Cell membrane</location>
        <topology evidence="1 7">Multi-pass membrane protein</topology>
    </subcellularLocation>
</comment>
<dbReference type="KEGG" id="ttr:Tter_2293"/>
<evidence type="ECO:0000313" key="9">
    <source>
        <dbReference type="EMBL" id="ACZ43192.1"/>
    </source>
</evidence>
<evidence type="ECO:0000256" key="1">
    <source>
        <dbReference type="ARBA" id="ARBA00004651"/>
    </source>
</evidence>
<feature type="transmembrane region" description="Helical" evidence="7">
    <location>
        <begin position="203"/>
        <end position="225"/>
    </location>
</feature>
<gene>
    <name evidence="9" type="ordered locus">Tter_2293</name>
</gene>
<evidence type="ECO:0000256" key="3">
    <source>
        <dbReference type="ARBA" id="ARBA00022475"/>
    </source>
</evidence>
<accession>D1CHH1</accession>
<evidence type="ECO:0000256" key="5">
    <source>
        <dbReference type="ARBA" id="ARBA00022989"/>
    </source>
</evidence>
<dbReference type="Pfam" id="PF00528">
    <property type="entry name" value="BPD_transp_1"/>
    <property type="match status" value="1"/>
</dbReference>
<dbReference type="GO" id="GO:0005886">
    <property type="term" value="C:plasma membrane"/>
    <property type="evidence" value="ECO:0007669"/>
    <property type="project" value="UniProtKB-SubCell"/>
</dbReference>
<sequence>MRGEAVKSTVQSGTAGRSVLLDLLTHRIFRVWLYLAMALTVLVFIVPMYWMLTASVKTLGEIYTFPPQWVPTSFRWANYSEAWRSAPFGRFYVNTVIVTFFGVALEVVNACLTAYALAYIRFPGKNFVFIALLATLMIPLQVTILPNYLTIASLGWLNTYQGIVLPGASVAFTTFLLRQHFMTLPKEVMEAAIIEGAGHLRRLVSIVLPLSKPMLVTITLISVVAKWNDYLWPLIVTNKVEMRVLSIGIKYLFDTEGANQWGVIMAGTVFVVIPVLALFIWAQRYIISGLTAGALKG</sequence>
<dbReference type="Proteomes" id="UP000000323">
    <property type="component" value="Chromosome 2"/>
</dbReference>
<dbReference type="STRING" id="525904.Tter_2293"/>
<dbReference type="HOGENOM" id="CLU_016047_1_1_0"/>
<protein>
    <submittedName>
        <fullName evidence="9">Binding-protein-dependent transport systems inner membrane component</fullName>
    </submittedName>
</protein>
<dbReference type="AlphaFoldDB" id="D1CHH1"/>
<dbReference type="eggNOG" id="COG0395">
    <property type="taxonomic scope" value="Bacteria"/>
</dbReference>
<evidence type="ECO:0000256" key="6">
    <source>
        <dbReference type="ARBA" id="ARBA00023136"/>
    </source>
</evidence>
<feature type="transmembrane region" description="Helical" evidence="7">
    <location>
        <begin position="91"/>
        <end position="120"/>
    </location>
</feature>